<dbReference type="GeneID" id="37018326"/>
<keyword evidence="2" id="KW-0479">Metal-binding</keyword>
<dbReference type="AlphaFoldDB" id="A0A316VCJ9"/>
<dbReference type="InParanoid" id="A0A316VCJ9"/>
<gene>
    <name evidence="4" type="ORF">FA14DRAFT_122938</name>
</gene>
<dbReference type="OrthoDB" id="74910at2759"/>
<accession>A0A316VCJ9</accession>
<dbReference type="GO" id="GO:0019752">
    <property type="term" value="P:carboxylic acid metabolic process"/>
    <property type="evidence" value="ECO:0007669"/>
    <property type="project" value="UniProtKB-ARBA"/>
</dbReference>
<dbReference type="GO" id="GO:0018773">
    <property type="term" value="F:acetylpyruvate hydrolase activity"/>
    <property type="evidence" value="ECO:0007669"/>
    <property type="project" value="TreeGrafter"/>
</dbReference>
<reference evidence="4 5" key="1">
    <citation type="journal article" date="2018" name="Mol. Biol. Evol.">
        <title>Broad Genomic Sampling Reveals a Smut Pathogenic Ancestry of the Fungal Clade Ustilaginomycotina.</title>
        <authorList>
            <person name="Kijpornyongpan T."/>
            <person name="Mondo S.J."/>
            <person name="Barry K."/>
            <person name="Sandor L."/>
            <person name="Lee J."/>
            <person name="Lipzen A."/>
            <person name="Pangilinan J."/>
            <person name="LaButti K."/>
            <person name="Hainaut M."/>
            <person name="Henrissat B."/>
            <person name="Grigoriev I.V."/>
            <person name="Spatafora J.W."/>
            <person name="Aime M.C."/>
        </authorList>
    </citation>
    <scope>NUCLEOTIDE SEQUENCE [LARGE SCALE GENOMIC DNA]</scope>
    <source>
        <strain evidence="4 5">MCA 3882</strain>
    </source>
</reference>
<comment type="similarity">
    <text evidence="1">Belongs to the FAH family.</text>
</comment>
<dbReference type="GO" id="GO:0005739">
    <property type="term" value="C:mitochondrion"/>
    <property type="evidence" value="ECO:0007669"/>
    <property type="project" value="TreeGrafter"/>
</dbReference>
<dbReference type="RefSeq" id="XP_025355150.1">
    <property type="nucleotide sequence ID" value="XM_025496545.1"/>
</dbReference>
<sequence length="226" mass="24916">MASTFRTTGRKIVAIGRNYADHAKELNNAIPKEPFFFLKPTSSYLDNGGTVEIPKGIDCHFEVELGVVIGKRGRDIKPEDAHKHIGGYALAIDLTARNLQEQVKKQGLPWSAVKGFDTFCPVSTFIERSQIPDPQNVRLWLKTDDQMRQDGNSKDMIFPVSRLLQHVSSIMTVEEGDLLLTGTPKGVGSVKAGQKIHAGLEVEGQGLITELLLKVKDREGGYAFQA</sequence>
<dbReference type="InterPro" id="IPR036663">
    <property type="entry name" value="Fumarylacetoacetase_C_sf"/>
</dbReference>
<dbReference type="GO" id="GO:0046872">
    <property type="term" value="F:metal ion binding"/>
    <property type="evidence" value="ECO:0007669"/>
    <property type="project" value="UniProtKB-KW"/>
</dbReference>
<dbReference type="FunCoup" id="A0A316VCJ9">
    <property type="interactions" value="267"/>
</dbReference>
<evidence type="ECO:0000313" key="4">
    <source>
        <dbReference type="EMBL" id="PWN34848.1"/>
    </source>
</evidence>
<keyword evidence="5" id="KW-1185">Reference proteome</keyword>
<dbReference type="Proteomes" id="UP000245771">
    <property type="component" value="Unassembled WGS sequence"/>
</dbReference>
<name>A0A316VCJ9_9BASI</name>
<dbReference type="EMBL" id="KZ819603">
    <property type="protein sequence ID" value="PWN34848.1"/>
    <property type="molecule type" value="Genomic_DNA"/>
</dbReference>
<dbReference type="PANTHER" id="PTHR11820:SF7">
    <property type="entry name" value="ACYLPYRUVASE FAHD1, MITOCHONDRIAL"/>
    <property type="match status" value="1"/>
</dbReference>
<evidence type="ECO:0000259" key="3">
    <source>
        <dbReference type="Pfam" id="PF01557"/>
    </source>
</evidence>
<dbReference type="STRING" id="1280837.A0A316VCJ9"/>
<dbReference type="FunFam" id="3.90.850.10:FF:000003">
    <property type="entry name" value="Fumarylacetoacetate hydrolase domain-containing 1"/>
    <property type="match status" value="1"/>
</dbReference>
<organism evidence="4 5">
    <name type="scientific">Meira miltonrushii</name>
    <dbReference type="NCBI Taxonomy" id="1280837"/>
    <lineage>
        <taxon>Eukaryota</taxon>
        <taxon>Fungi</taxon>
        <taxon>Dikarya</taxon>
        <taxon>Basidiomycota</taxon>
        <taxon>Ustilaginomycotina</taxon>
        <taxon>Exobasidiomycetes</taxon>
        <taxon>Exobasidiales</taxon>
        <taxon>Brachybasidiaceae</taxon>
        <taxon>Meira</taxon>
    </lineage>
</organism>
<evidence type="ECO:0000313" key="5">
    <source>
        <dbReference type="Proteomes" id="UP000245771"/>
    </source>
</evidence>
<dbReference type="InterPro" id="IPR011234">
    <property type="entry name" value="Fumarylacetoacetase-like_C"/>
</dbReference>
<dbReference type="Pfam" id="PF01557">
    <property type="entry name" value="FAA_hydrolase"/>
    <property type="match status" value="1"/>
</dbReference>
<proteinExistence type="inferred from homology"/>
<dbReference type="SUPFAM" id="SSF56529">
    <property type="entry name" value="FAH"/>
    <property type="match status" value="1"/>
</dbReference>
<dbReference type="Gene3D" id="3.90.850.10">
    <property type="entry name" value="Fumarylacetoacetase-like, C-terminal domain"/>
    <property type="match status" value="1"/>
</dbReference>
<dbReference type="PANTHER" id="PTHR11820">
    <property type="entry name" value="ACYLPYRUVASE"/>
    <property type="match status" value="1"/>
</dbReference>
<feature type="domain" description="Fumarylacetoacetase-like C-terminal" evidence="3">
    <location>
        <begin position="11"/>
        <end position="200"/>
    </location>
</feature>
<evidence type="ECO:0000256" key="1">
    <source>
        <dbReference type="ARBA" id="ARBA00010211"/>
    </source>
</evidence>
<evidence type="ECO:0000256" key="2">
    <source>
        <dbReference type="ARBA" id="ARBA00022723"/>
    </source>
</evidence>
<protein>
    <recommendedName>
        <fullName evidence="3">Fumarylacetoacetase-like C-terminal domain-containing protein</fullName>
    </recommendedName>
</protein>